<name>A0A242NJU3_9GAMM</name>
<dbReference type="FunFam" id="3.40.50.720:FF:000129">
    <property type="entry name" value="D-mannonate oxidoreductase"/>
    <property type="match status" value="1"/>
</dbReference>
<dbReference type="EMBL" id="NART01000101">
    <property type="protein sequence ID" value="OTQ08202.1"/>
    <property type="molecule type" value="Genomic_DNA"/>
</dbReference>
<dbReference type="InterPro" id="IPR013118">
    <property type="entry name" value="Mannitol_DH_C"/>
</dbReference>
<evidence type="ECO:0000313" key="6">
    <source>
        <dbReference type="EMBL" id="OTQ00391.1"/>
    </source>
</evidence>
<evidence type="ECO:0000313" key="8">
    <source>
        <dbReference type="Proteomes" id="UP000194800"/>
    </source>
</evidence>
<dbReference type="AlphaFoldDB" id="A0A242NJU3"/>
<proteinExistence type="inferred from homology"/>
<feature type="domain" description="Mannitol dehydrogenase C-terminal" evidence="5">
    <location>
        <begin position="290"/>
        <end position="481"/>
    </location>
</feature>
<dbReference type="EMBL" id="NARP01000009">
    <property type="protein sequence ID" value="OTQ00391.1"/>
    <property type="molecule type" value="Genomic_DNA"/>
</dbReference>
<dbReference type="Pfam" id="PF01232">
    <property type="entry name" value="Mannitol_dh"/>
    <property type="match status" value="1"/>
</dbReference>
<dbReference type="Gene3D" id="3.40.50.720">
    <property type="entry name" value="NAD(P)-binding Rossmann-like Domain"/>
    <property type="match status" value="1"/>
</dbReference>
<comment type="caution">
    <text evidence="6">The sequence shown here is derived from an EMBL/GenBank/DDBJ whole genome shotgun (WGS) entry which is preliminary data.</text>
</comment>
<evidence type="ECO:0000259" key="5">
    <source>
        <dbReference type="Pfam" id="PF08125"/>
    </source>
</evidence>
<sequence>MEKIMKLSNQTLSQLPEAVVVPNYDRNQLKTKIVHLGFGAFHRAHQAIFADILATEHGSDWGYCEVNLIGGEKQISDLKEQNYLFSVCEMSYDNWSTRVVGVAKEALHADIDGIAKILEVMTRPEIAIISITVTEKGYCYLPATASIDINNVLIQHDLDNPTNPKSVPGVIVEALRIRKEKGSKPFSVMSCDNMPENGHVTRNVVLALAKIRDANLSQWIEENVSFPSTMVDRIVPAVTPDTIAKIQNQLGGIEDPAGVAGEPFKQWVIEDNFVAGRPEWQKAGAELVNDVLPYEEMKLRMLNGSHSFFAYLGYLAGYLHIDECMQDPYYVKAARHLMLQEQATTLRVKGVDLSVYADSLLDRYRNTGLKHRTWQIAMDGTLKLPQRMLDSVRYHLANNTPFDCLALGIAAWMRYVSGIDDNGKDIEVSDPSAEQLKELVSNSPDNQERVKALLSLTHVFGTDLSNDQYFIDQVTNAYLSLRDKGAKQTVEQLVHLF</sequence>
<evidence type="ECO:0000313" key="9">
    <source>
        <dbReference type="Proteomes" id="UP000194977"/>
    </source>
</evidence>
<dbReference type="PROSITE" id="PS00974">
    <property type="entry name" value="MANNITOL_DHGENASE"/>
    <property type="match status" value="1"/>
</dbReference>
<evidence type="ECO:0000313" key="7">
    <source>
        <dbReference type="EMBL" id="OTQ08202.1"/>
    </source>
</evidence>
<protein>
    <submittedName>
        <fullName evidence="6">D-mannonate oxidoreductase</fullName>
    </submittedName>
</protein>
<feature type="domain" description="Mannitol dehydrogenase N-terminal" evidence="4">
    <location>
        <begin position="32"/>
        <end position="282"/>
    </location>
</feature>
<evidence type="ECO:0000256" key="3">
    <source>
        <dbReference type="ARBA" id="ARBA00061451"/>
    </source>
</evidence>
<dbReference type="GO" id="GO:0016616">
    <property type="term" value="F:oxidoreductase activity, acting on the CH-OH group of donors, NAD or NADP as acceptor"/>
    <property type="evidence" value="ECO:0007669"/>
    <property type="project" value="TreeGrafter"/>
</dbReference>
<dbReference type="Proteomes" id="UP000194977">
    <property type="component" value="Unassembled WGS sequence"/>
</dbReference>
<dbReference type="InterPro" id="IPR023027">
    <property type="entry name" value="Mannitol_DH_CS"/>
</dbReference>
<accession>A0A242NJU3</accession>
<dbReference type="NCBIfam" id="NF011611">
    <property type="entry name" value="PRK15037.1"/>
    <property type="match status" value="1"/>
</dbReference>
<dbReference type="SUPFAM" id="SSF51735">
    <property type="entry name" value="NAD(P)-binding Rossmann-fold domains"/>
    <property type="match status" value="1"/>
</dbReference>
<keyword evidence="1" id="KW-0560">Oxidoreductase</keyword>
<organism evidence="6 9">
    <name type="scientific">Gilliamella apicola</name>
    <dbReference type="NCBI Taxonomy" id="1196095"/>
    <lineage>
        <taxon>Bacteria</taxon>
        <taxon>Pseudomonadati</taxon>
        <taxon>Pseudomonadota</taxon>
        <taxon>Gammaproteobacteria</taxon>
        <taxon>Orbales</taxon>
        <taxon>Orbaceae</taxon>
        <taxon>Gilliamella</taxon>
    </lineage>
</organism>
<dbReference type="InterPro" id="IPR036291">
    <property type="entry name" value="NAD(P)-bd_dom_sf"/>
</dbReference>
<keyword evidence="2" id="KW-0520">NAD</keyword>
<comment type="similarity">
    <text evidence="3">Belongs to the mannitol dehydrogenase family. UxuB subfamily.</text>
</comment>
<keyword evidence="8" id="KW-1185">Reference proteome</keyword>
<reference evidence="8 9" key="1">
    <citation type="submission" date="2017-03" db="EMBL/GenBank/DDBJ databases">
        <title>Comparative genomics of honeybee gut symbionts reveal geographically distinct and subgroup specific antibiotic resistance.</title>
        <authorList>
            <person name="Ludvigsen J."/>
            <person name="Porcellato D."/>
            <person name="Labee-Lund T.M."/>
            <person name="Amdam G.V."/>
            <person name="Rudi K."/>
        </authorList>
    </citation>
    <scope>NUCLEOTIDE SEQUENCE [LARGE SCALE GENOMIC DNA]</scope>
    <source>
        <strain evidence="6 9">A-7-12</strain>
        <strain evidence="7 8">A-9-12</strain>
    </source>
</reference>
<dbReference type="InterPro" id="IPR013131">
    <property type="entry name" value="Mannitol_DH_N"/>
</dbReference>
<dbReference type="PANTHER" id="PTHR43362:SF4">
    <property type="entry name" value="MANNITOL DEHYDROGENASE"/>
    <property type="match status" value="1"/>
</dbReference>
<dbReference type="GO" id="GO:0019594">
    <property type="term" value="P:mannitol metabolic process"/>
    <property type="evidence" value="ECO:0007669"/>
    <property type="project" value="InterPro"/>
</dbReference>
<dbReference type="PRINTS" id="PR00084">
    <property type="entry name" value="MTLDHDRGNASE"/>
</dbReference>
<evidence type="ECO:0000259" key="4">
    <source>
        <dbReference type="Pfam" id="PF01232"/>
    </source>
</evidence>
<dbReference type="InterPro" id="IPR008927">
    <property type="entry name" value="6-PGluconate_DH-like_C_sf"/>
</dbReference>
<dbReference type="InterPro" id="IPR050988">
    <property type="entry name" value="Mannitol_DH/Oxidoreductase"/>
</dbReference>
<dbReference type="Pfam" id="PF08125">
    <property type="entry name" value="Mannitol_dh_C"/>
    <property type="match status" value="1"/>
</dbReference>
<dbReference type="InterPro" id="IPR000669">
    <property type="entry name" value="Mannitol_DH"/>
</dbReference>
<dbReference type="PANTHER" id="PTHR43362">
    <property type="entry name" value="MANNITOL DEHYDROGENASE DSF1-RELATED"/>
    <property type="match status" value="1"/>
</dbReference>
<dbReference type="Gene3D" id="1.10.1040.10">
    <property type="entry name" value="N-(1-d-carboxylethyl)-l-norvaline Dehydrogenase, domain 2"/>
    <property type="match status" value="1"/>
</dbReference>
<dbReference type="SUPFAM" id="SSF48179">
    <property type="entry name" value="6-phosphogluconate dehydrogenase C-terminal domain-like"/>
    <property type="match status" value="1"/>
</dbReference>
<dbReference type="InterPro" id="IPR013328">
    <property type="entry name" value="6PGD_dom2"/>
</dbReference>
<evidence type="ECO:0000256" key="2">
    <source>
        <dbReference type="ARBA" id="ARBA00023027"/>
    </source>
</evidence>
<dbReference type="Proteomes" id="UP000194800">
    <property type="component" value="Unassembled WGS sequence"/>
</dbReference>
<evidence type="ECO:0000256" key="1">
    <source>
        <dbReference type="ARBA" id="ARBA00023002"/>
    </source>
</evidence>
<dbReference type="OrthoDB" id="271711at2"/>
<gene>
    <name evidence="7" type="ORF">B6C91_13085</name>
    <name evidence="6" type="ORF">B6D08_04585</name>
</gene>